<feature type="transmembrane region" description="Helical" evidence="1">
    <location>
        <begin position="119"/>
        <end position="139"/>
    </location>
</feature>
<evidence type="ECO:0000313" key="2">
    <source>
        <dbReference type="EMBL" id="QHT01334.1"/>
    </source>
</evidence>
<feature type="transmembrane region" description="Helical" evidence="1">
    <location>
        <begin position="26"/>
        <end position="45"/>
    </location>
</feature>
<keyword evidence="1" id="KW-1133">Transmembrane helix</keyword>
<feature type="transmembrane region" description="Helical" evidence="1">
    <location>
        <begin position="85"/>
        <end position="107"/>
    </location>
</feature>
<sequence>MEHLVIYIFLHALIQYTFFSGSSDRIITRLVCVYIAYYFAEPIILSALTRIAKYLSTLFRLCIVFLLCVINIFGVIAIFSLKNYFLFVLALTNNLMLINFFCNDTIYFKYLKYANHRQLFYSLFSKINIISSAYCYFAADDDLWIQLCHMTHIICMITYYQYMCVSGALDFFIWCKDMDLKPYMQIYDRGDNKLYGDGTSVERFKVFMSKLTYIFWNDKLCIKCNNKKDDLDDFAVSFSSNYVRFKIDSFLLDSDKKNFVNKMFVINSSGAIFQKNIGKFSLFVGLRGDRPYKTYRLKMFLIECLKNVNFDVRTIIKRFFVSQCITHFFIDWISNP</sequence>
<accession>A0A6C0CCQ4</accession>
<dbReference type="EMBL" id="MN739369">
    <property type="protein sequence ID" value="QHT01334.1"/>
    <property type="molecule type" value="Genomic_DNA"/>
</dbReference>
<keyword evidence="1" id="KW-0472">Membrane</keyword>
<proteinExistence type="predicted"/>
<evidence type="ECO:0000256" key="1">
    <source>
        <dbReference type="SAM" id="Phobius"/>
    </source>
</evidence>
<protein>
    <submittedName>
        <fullName evidence="2">Uncharacterized protein</fullName>
    </submittedName>
</protein>
<dbReference type="AlphaFoldDB" id="A0A6C0CCQ4"/>
<feature type="transmembrane region" description="Helical" evidence="1">
    <location>
        <begin position="151"/>
        <end position="175"/>
    </location>
</feature>
<organism evidence="2">
    <name type="scientific">viral metagenome</name>
    <dbReference type="NCBI Taxonomy" id="1070528"/>
    <lineage>
        <taxon>unclassified sequences</taxon>
        <taxon>metagenomes</taxon>
        <taxon>organismal metagenomes</taxon>
    </lineage>
</organism>
<feature type="transmembrane region" description="Helical" evidence="1">
    <location>
        <begin position="57"/>
        <end position="79"/>
    </location>
</feature>
<name>A0A6C0CCQ4_9ZZZZ</name>
<keyword evidence="1" id="KW-0812">Transmembrane</keyword>
<reference evidence="2" key="1">
    <citation type="journal article" date="2020" name="Nature">
        <title>Giant virus diversity and host interactions through global metagenomics.</title>
        <authorList>
            <person name="Schulz F."/>
            <person name="Roux S."/>
            <person name="Paez-Espino D."/>
            <person name="Jungbluth S."/>
            <person name="Walsh D.A."/>
            <person name="Denef V.J."/>
            <person name="McMahon K.D."/>
            <person name="Konstantinidis K.T."/>
            <person name="Eloe-Fadrosh E.A."/>
            <person name="Kyrpides N.C."/>
            <person name="Woyke T."/>
        </authorList>
    </citation>
    <scope>NUCLEOTIDE SEQUENCE</scope>
    <source>
        <strain evidence="2">GVMAG-M-3300020192-26</strain>
    </source>
</reference>